<evidence type="ECO:0000256" key="1">
    <source>
        <dbReference type="ARBA" id="ARBA00004429"/>
    </source>
</evidence>
<comment type="similarity">
    <text evidence="3">Belongs to the glycosyltransferase 2 family. OpgH subfamily.</text>
</comment>
<dbReference type="EMBL" id="FNIV01000001">
    <property type="protein sequence ID" value="SDN71126.1"/>
    <property type="molecule type" value="Genomic_DNA"/>
</dbReference>
<keyword evidence="10 13" id="KW-1133">Transmembrane helix</keyword>
<dbReference type="PANTHER" id="PTHR43867">
    <property type="entry name" value="CELLULOSE SYNTHASE CATALYTIC SUBUNIT A [UDP-FORMING]"/>
    <property type="match status" value="1"/>
</dbReference>
<feature type="transmembrane region" description="Helical" evidence="13">
    <location>
        <begin position="438"/>
        <end position="461"/>
    </location>
</feature>
<dbReference type="PANTHER" id="PTHR43867:SF5">
    <property type="entry name" value="GLUCANS BIOSYNTHESIS GLUCOSYLTRANSFERASE H"/>
    <property type="match status" value="1"/>
</dbReference>
<dbReference type="InterPro" id="IPR001173">
    <property type="entry name" value="Glyco_trans_2-like"/>
</dbReference>
<dbReference type="NCBIfam" id="NF003962">
    <property type="entry name" value="PRK05454.2-5"/>
    <property type="match status" value="1"/>
</dbReference>
<dbReference type="SUPFAM" id="SSF53448">
    <property type="entry name" value="Nucleotide-diphospho-sugar transferases"/>
    <property type="match status" value="1"/>
</dbReference>
<keyword evidence="7" id="KW-0328">Glycosyltransferase</keyword>
<evidence type="ECO:0000313" key="16">
    <source>
        <dbReference type="Proteomes" id="UP000199075"/>
    </source>
</evidence>
<accession>A0A1H0DM55</accession>
<feature type="transmembrane region" description="Helical" evidence="13">
    <location>
        <begin position="526"/>
        <end position="545"/>
    </location>
</feature>
<feature type="transmembrane region" description="Helical" evidence="13">
    <location>
        <begin position="31"/>
        <end position="54"/>
    </location>
</feature>
<proteinExistence type="inferred from homology"/>
<organism evidence="15 16">
    <name type="scientific">Halomonas shengliensis</name>
    <dbReference type="NCBI Taxonomy" id="419597"/>
    <lineage>
        <taxon>Bacteria</taxon>
        <taxon>Pseudomonadati</taxon>
        <taxon>Pseudomonadota</taxon>
        <taxon>Gammaproteobacteria</taxon>
        <taxon>Oceanospirillales</taxon>
        <taxon>Halomonadaceae</taxon>
        <taxon>Halomonas</taxon>
    </lineage>
</organism>
<feature type="transmembrane region" description="Helical" evidence="13">
    <location>
        <begin position="551"/>
        <end position="570"/>
    </location>
</feature>
<evidence type="ECO:0000256" key="11">
    <source>
        <dbReference type="ARBA" id="ARBA00023136"/>
    </source>
</evidence>
<dbReference type="Pfam" id="PF13632">
    <property type="entry name" value="Glyco_trans_2_3"/>
    <property type="match status" value="1"/>
</dbReference>
<name>A0A1H0DM55_9GAMM</name>
<evidence type="ECO:0000256" key="8">
    <source>
        <dbReference type="ARBA" id="ARBA00022679"/>
    </source>
</evidence>
<dbReference type="OrthoDB" id="9775281at2"/>
<protein>
    <recommendedName>
        <fullName evidence="4">Glucans biosynthesis glucosyltransferase H</fullName>
    </recommendedName>
</protein>
<reference evidence="16" key="1">
    <citation type="submission" date="2016-10" db="EMBL/GenBank/DDBJ databases">
        <authorList>
            <person name="Varghese N."/>
            <person name="Submissions S."/>
        </authorList>
    </citation>
    <scope>NUCLEOTIDE SEQUENCE [LARGE SCALE GENOMIC DNA]</scope>
    <source>
        <strain evidence="16">CGMCC 1.6444</strain>
    </source>
</reference>
<evidence type="ECO:0000313" key="15">
    <source>
        <dbReference type="EMBL" id="SDN71126.1"/>
    </source>
</evidence>
<dbReference type="AlphaFoldDB" id="A0A1H0DM55"/>
<keyword evidence="16" id="KW-1185">Reference proteome</keyword>
<keyword evidence="6" id="KW-0997">Cell inner membrane</keyword>
<evidence type="ECO:0000256" key="13">
    <source>
        <dbReference type="SAM" id="Phobius"/>
    </source>
</evidence>
<keyword evidence="9 13" id="KW-0812">Transmembrane</keyword>
<evidence type="ECO:0000256" key="12">
    <source>
        <dbReference type="SAM" id="MobiDB-lite"/>
    </source>
</evidence>
<feature type="domain" description="Glycosyltransferase 2-like" evidence="14">
    <location>
        <begin position="215"/>
        <end position="405"/>
    </location>
</feature>
<dbReference type="Proteomes" id="UP000199075">
    <property type="component" value="Unassembled WGS sequence"/>
</dbReference>
<comment type="pathway">
    <text evidence="2">Glycan metabolism; osmoregulated periplasmic glucan (OPG) biosynthesis.</text>
</comment>
<keyword evidence="5" id="KW-1003">Cell membrane</keyword>
<dbReference type="GO" id="GO:0005886">
    <property type="term" value="C:plasma membrane"/>
    <property type="evidence" value="ECO:0007669"/>
    <property type="project" value="UniProtKB-SubCell"/>
</dbReference>
<dbReference type="GO" id="GO:0016758">
    <property type="term" value="F:hexosyltransferase activity"/>
    <property type="evidence" value="ECO:0007669"/>
    <property type="project" value="TreeGrafter"/>
</dbReference>
<evidence type="ECO:0000259" key="14">
    <source>
        <dbReference type="Pfam" id="PF13632"/>
    </source>
</evidence>
<evidence type="ECO:0000256" key="2">
    <source>
        <dbReference type="ARBA" id="ARBA00005001"/>
    </source>
</evidence>
<sequence>MSGIPTNGASLGLGRGRGAAGRLPGLAARRLLLAVLVGLTTLTGAGLMAQVLWLDGLPPLRVAILVLFTLTFAWIAVGFWTAVAGCLLLLADRDPLTLKRRPRVAEEARLPISRRTVLAMPIHNEAPAQVVAALSATAESLIATGEARHFTLFVLSDTTDPAIATAEAQAIAALQQRLRGRLALHYRRRPDNAGRKAGNLAEFCRRWGAAFDFMVVLDADSRLSGETVLGLVRALQARPRVALVQTVPLPVRQVTLFGRLSQFAASLYAPMLATGQSAWQGDAANYWGHNAILRLRPFMDHAGLPRLPGKAPLGGEILSHDFVEAALLRRAGWEVELETRLPGSFEEMPGNLLDYARRDRRWTQGNLQHLRLLGAPGLHAMSRLHFLLGAMAFVSSLLWLAILLAGSLDAVLLAQREPAYFTAGEQLFPLWPRARPELITALLALTASLLLLPKGLGLLLALGRRAAGHGGRARLVMSALLEAVAAILLAPIMMAFHSAFVLGVLTGTSVDWGAQPREGRAVPWRAALRHAAPFALLGGLWIALIRWQAPLLLAWLAPVWVGLLLAPLLVRASGSRRAAAWLDRIGLLRTPEADAHGDLLGETPAPQAAASAPWPPPPECPGEMPSQILNRAKSVAPDSGEGRRGQADEEMG</sequence>
<evidence type="ECO:0000256" key="7">
    <source>
        <dbReference type="ARBA" id="ARBA00022676"/>
    </source>
</evidence>
<feature type="transmembrane region" description="Helical" evidence="13">
    <location>
        <begin position="386"/>
        <end position="408"/>
    </location>
</feature>
<evidence type="ECO:0000256" key="9">
    <source>
        <dbReference type="ARBA" id="ARBA00022692"/>
    </source>
</evidence>
<evidence type="ECO:0000256" key="6">
    <source>
        <dbReference type="ARBA" id="ARBA00022519"/>
    </source>
</evidence>
<evidence type="ECO:0000256" key="3">
    <source>
        <dbReference type="ARBA" id="ARBA00009337"/>
    </source>
</evidence>
<evidence type="ECO:0000256" key="10">
    <source>
        <dbReference type="ARBA" id="ARBA00022989"/>
    </source>
</evidence>
<dbReference type="InterPro" id="IPR050321">
    <property type="entry name" value="Glycosyltr_2/OpgH_subfam"/>
</dbReference>
<feature type="region of interest" description="Disordered" evidence="12">
    <location>
        <begin position="596"/>
        <end position="652"/>
    </location>
</feature>
<feature type="transmembrane region" description="Helical" evidence="13">
    <location>
        <begin position="60"/>
        <end position="91"/>
    </location>
</feature>
<keyword evidence="11 13" id="KW-0472">Membrane</keyword>
<dbReference type="NCBIfam" id="NF003958">
    <property type="entry name" value="PRK05454.2-1"/>
    <property type="match status" value="1"/>
</dbReference>
<comment type="subcellular location">
    <subcellularLocation>
        <location evidence="1">Cell inner membrane</location>
        <topology evidence="1">Multi-pass membrane protein</topology>
    </subcellularLocation>
</comment>
<evidence type="ECO:0000256" key="5">
    <source>
        <dbReference type="ARBA" id="ARBA00022475"/>
    </source>
</evidence>
<feature type="compositionally biased region" description="Basic and acidic residues" evidence="12">
    <location>
        <begin position="640"/>
        <end position="652"/>
    </location>
</feature>
<keyword evidence="8 15" id="KW-0808">Transferase</keyword>
<gene>
    <name evidence="15" type="ORF">SAMN04487957_101465</name>
</gene>
<dbReference type="InterPro" id="IPR029044">
    <property type="entry name" value="Nucleotide-diphossugar_trans"/>
</dbReference>
<dbReference type="STRING" id="419597.SAMN04487957_101465"/>
<dbReference type="Gene3D" id="3.90.550.10">
    <property type="entry name" value="Spore Coat Polysaccharide Biosynthesis Protein SpsA, Chain A"/>
    <property type="match status" value="1"/>
</dbReference>
<evidence type="ECO:0000256" key="4">
    <source>
        <dbReference type="ARBA" id="ARBA00020585"/>
    </source>
</evidence>
<dbReference type="RefSeq" id="WP_089676730.1">
    <property type="nucleotide sequence ID" value="NZ_FNIV01000001.1"/>
</dbReference>